<organism evidence="2 3">
    <name type="scientific">Cladobotryum mycophilum</name>
    <dbReference type="NCBI Taxonomy" id="491253"/>
    <lineage>
        <taxon>Eukaryota</taxon>
        <taxon>Fungi</taxon>
        <taxon>Dikarya</taxon>
        <taxon>Ascomycota</taxon>
        <taxon>Pezizomycotina</taxon>
        <taxon>Sordariomycetes</taxon>
        <taxon>Hypocreomycetidae</taxon>
        <taxon>Hypocreales</taxon>
        <taxon>Hypocreaceae</taxon>
        <taxon>Cladobotryum</taxon>
    </lineage>
</organism>
<feature type="region of interest" description="Disordered" evidence="1">
    <location>
        <begin position="27"/>
        <end position="68"/>
    </location>
</feature>
<proteinExistence type="predicted"/>
<evidence type="ECO:0000313" key="2">
    <source>
        <dbReference type="EMBL" id="KAK5996525.1"/>
    </source>
</evidence>
<gene>
    <name evidence="2" type="ORF">PT974_01860</name>
</gene>
<name>A0ABR0SXL1_9HYPO</name>
<evidence type="ECO:0000313" key="3">
    <source>
        <dbReference type="Proteomes" id="UP001338125"/>
    </source>
</evidence>
<reference evidence="2 3" key="1">
    <citation type="submission" date="2024-01" db="EMBL/GenBank/DDBJ databases">
        <title>Complete genome of Cladobotryum mycophilum ATHUM6906.</title>
        <authorList>
            <person name="Christinaki A.C."/>
            <person name="Myridakis A.I."/>
            <person name="Kouvelis V.N."/>
        </authorList>
    </citation>
    <scope>NUCLEOTIDE SEQUENCE [LARGE SCALE GENOMIC DNA]</scope>
    <source>
        <strain evidence="2 3">ATHUM6906</strain>
    </source>
</reference>
<evidence type="ECO:0000256" key="1">
    <source>
        <dbReference type="SAM" id="MobiDB-lite"/>
    </source>
</evidence>
<protein>
    <submittedName>
        <fullName evidence="2">Uncharacterized protein</fullName>
    </submittedName>
</protein>
<accession>A0ABR0SXL1</accession>
<comment type="caution">
    <text evidence="2">The sequence shown here is derived from an EMBL/GenBank/DDBJ whole genome shotgun (WGS) entry which is preliminary data.</text>
</comment>
<dbReference type="Proteomes" id="UP001338125">
    <property type="component" value="Unassembled WGS sequence"/>
</dbReference>
<keyword evidence="3" id="KW-1185">Reference proteome</keyword>
<sequence length="193" mass="21478">MDTIEHLGKNSVAASNTSADEIGHHALNLSTTAGDPARKSKVLTEKGNSGTRGENQKSENDESDDEKYVEHKDGCSHCEGMTNIAKDLERLSLALKSFSTKQDAIQQQWQRERAELMEVVKTAKCLNDDVIREQIQRLSPEISNREFLVAICKRIDAIARMARHTIRMHSGNQFPMDGEAELGLWRACVGGVE</sequence>
<dbReference type="EMBL" id="JAVFKD010000002">
    <property type="protein sequence ID" value="KAK5996525.1"/>
    <property type="molecule type" value="Genomic_DNA"/>
</dbReference>
<feature type="compositionally biased region" description="Basic and acidic residues" evidence="1">
    <location>
        <begin position="54"/>
        <end position="68"/>
    </location>
</feature>